<feature type="transmembrane region" description="Helical" evidence="9">
    <location>
        <begin position="26"/>
        <end position="50"/>
    </location>
</feature>
<name>S7XTQ2_SPRLO</name>
<dbReference type="GO" id="GO:0016020">
    <property type="term" value="C:membrane"/>
    <property type="evidence" value="ECO:0007669"/>
    <property type="project" value="UniProtKB-SubCell"/>
</dbReference>
<dbReference type="InterPro" id="IPR011016">
    <property type="entry name" value="Znf_RING-CH"/>
</dbReference>
<dbReference type="OrthoDB" id="8062037at2759"/>
<protein>
    <submittedName>
        <fullName evidence="11">Zinc finger C3HC4 type protein</fullName>
    </submittedName>
</protein>
<dbReference type="SMART" id="SM00184">
    <property type="entry name" value="RING"/>
    <property type="match status" value="1"/>
</dbReference>
<comment type="subcellular location">
    <subcellularLocation>
        <location evidence="1">Membrane</location>
        <topology evidence="1">Single-pass membrane protein</topology>
    </subcellularLocation>
</comment>
<keyword evidence="12" id="KW-1185">Reference proteome</keyword>
<proteinExistence type="predicted"/>
<keyword evidence="5" id="KW-0862">Zinc</keyword>
<dbReference type="Gene3D" id="3.30.40.10">
    <property type="entry name" value="Zinc/RING finger domain, C3HC4 (zinc finger)"/>
    <property type="match status" value="1"/>
</dbReference>
<dbReference type="InParanoid" id="S7XTQ2"/>
<dbReference type="Pfam" id="PF06084">
    <property type="entry name" value="Cytomega_TRL10"/>
    <property type="match status" value="1"/>
</dbReference>
<dbReference type="InterPro" id="IPR009284">
    <property type="entry name" value="Cytomega_TRL10"/>
</dbReference>
<evidence type="ECO:0000256" key="2">
    <source>
        <dbReference type="ARBA" id="ARBA00022692"/>
    </source>
</evidence>
<keyword evidence="2 9" id="KW-0812">Transmembrane</keyword>
<organism evidence="11 12">
    <name type="scientific">Spraguea lophii (strain 42_110)</name>
    <name type="common">Microsporidian parasite</name>
    <dbReference type="NCBI Taxonomy" id="1358809"/>
    <lineage>
        <taxon>Eukaryota</taxon>
        <taxon>Fungi</taxon>
        <taxon>Fungi incertae sedis</taxon>
        <taxon>Microsporidia</taxon>
        <taxon>Spragueidae</taxon>
        <taxon>Spraguea</taxon>
    </lineage>
</organism>
<keyword evidence="7 9" id="KW-0472">Membrane</keyword>
<dbReference type="Proteomes" id="UP000014978">
    <property type="component" value="Unassembled WGS sequence"/>
</dbReference>
<feature type="domain" description="RING-type" evidence="10">
    <location>
        <begin position="189"/>
        <end position="230"/>
    </location>
</feature>
<dbReference type="Pfam" id="PF13639">
    <property type="entry name" value="zf-RING_2"/>
    <property type="match status" value="1"/>
</dbReference>
<feature type="transmembrane region" description="Helical" evidence="9">
    <location>
        <begin position="100"/>
        <end position="122"/>
    </location>
</feature>
<dbReference type="OMA" id="CIDEWFN"/>
<evidence type="ECO:0000313" key="11">
    <source>
        <dbReference type="EMBL" id="EPR79238.1"/>
    </source>
</evidence>
<evidence type="ECO:0000259" key="10">
    <source>
        <dbReference type="PROSITE" id="PS50089"/>
    </source>
</evidence>
<evidence type="ECO:0000313" key="12">
    <source>
        <dbReference type="Proteomes" id="UP000014978"/>
    </source>
</evidence>
<gene>
    <name evidence="11" type="ORF">SLOPH_2682</name>
</gene>
<reference evidence="12" key="1">
    <citation type="journal article" date="2013" name="PLoS Genet.">
        <title>The genome of Spraguea lophii and the basis of host-microsporidian interactions.</title>
        <authorList>
            <person name="Campbell S.E."/>
            <person name="Williams T.A."/>
            <person name="Yousuf A."/>
            <person name="Soanes D.M."/>
            <person name="Paszkiewicz K.H."/>
            <person name="Williams B.A.P."/>
        </authorList>
    </citation>
    <scope>NUCLEOTIDE SEQUENCE [LARGE SCALE GENOMIC DNA]</scope>
    <source>
        <strain evidence="12">42_110</strain>
    </source>
</reference>
<evidence type="ECO:0000256" key="4">
    <source>
        <dbReference type="ARBA" id="ARBA00022771"/>
    </source>
</evidence>
<dbReference type="PANTHER" id="PTHR47168:SF1">
    <property type="entry name" value="OS02G0798600 PROTEIN"/>
    <property type="match status" value="1"/>
</dbReference>
<sequence>MEVQEQNLGPGRITRFLEGLTPLACIRFFISLFLSFKFLQLICSLVVLYITRNEMCKAPLKLFVGIYSLIMILQGLVFYLKNKEYFHVERLADIQENVELGMLSNFVDAFSLFWCLTGFHWAHECKSCRITNPILYYTTLIYSYWGMFIIIFPLVAIVLIVFFITYVRSKLPVIEYKSSTDIKKHDASCSICLNDYNNSEKIKILPCDHHFHQACIDEWFNIDDICPLCKKPVNMLYDLVENNV</sequence>
<accession>S7XTQ2</accession>
<dbReference type="VEuPathDB" id="MicrosporidiaDB:SLOPH_2682"/>
<dbReference type="EMBL" id="ATCN01000329">
    <property type="protein sequence ID" value="EPR79238.1"/>
    <property type="molecule type" value="Genomic_DNA"/>
</dbReference>
<keyword evidence="3" id="KW-0479">Metal-binding</keyword>
<evidence type="ECO:0000256" key="5">
    <source>
        <dbReference type="ARBA" id="ARBA00022833"/>
    </source>
</evidence>
<dbReference type="HOGENOM" id="CLU_1137987_0_0_1"/>
<dbReference type="InterPro" id="IPR001841">
    <property type="entry name" value="Znf_RING"/>
</dbReference>
<evidence type="ECO:0000256" key="9">
    <source>
        <dbReference type="SAM" id="Phobius"/>
    </source>
</evidence>
<dbReference type="InterPro" id="IPR051653">
    <property type="entry name" value="E3_ligase_sorting_rcpt"/>
</dbReference>
<dbReference type="AlphaFoldDB" id="S7XTQ2"/>
<feature type="transmembrane region" description="Helical" evidence="9">
    <location>
        <begin position="134"/>
        <end position="167"/>
    </location>
</feature>
<evidence type="ECO:0000256" key="7">
    <source>
        <dbReference type="ARBA" id="ARBA00023136"/>
    </source>
</evidence>
<dbReference type="PANTHER" id="PTHR47168">
    <property type="entry name" value="RING ZINC FINGER DOMAIN SUPERFAMILY PROTEIN-RELATED"/>
    <property type="match status" value="1"/>
</dbReference>
<evidence type="ECO:0000256" key="6">
    <source>
        <dbReference type="ARBA" id="ARBA00022989"/>
    </source>
</evidence>
<keyword evidence="6 9" id="KW-1133">Transmembrane helix</keyword>
<dbReference type="InterPro" id="IPR013083">
    <property type="entry name" value="Znf_RING/FYVE/PHD"/>
</dbReference>
<dbReference type="SUPFAM" id="SSF57850">
    <property type="entry name" value="RING/U-box"/>
    <property type="match status" value="1"/>
</dbReference>
<evidence type="ECO:0000256" key="1">
    <source>
        <dbReference type="ARBA" id="ARBA00004167"/>
    </source>
</evidence>
<dbReference type="PROSITE" id="PS50089">
    <property type="entry name" value="ZF_RING_2"/>
    <property type="match status" value="1"/>
</dbReference>
<dbReference type="GO" id="GO:0008270">
    <property type="term" value="F:zinc ion binding"/>
    <property type="evidence" value="ECO:0007669"/>
    <property type="project" value="UniProtKB-KW"/>
</dbReference>
<evidence type="ECO:0000256" key="3">
    <source>
        <dbReference type="ARBA" id="ARBA00022723"/>
    </source>
</evidence>
<comment type="caution">
    <text evidence="11">The sequence shown here is derived from an EMBL/GenBank/DDBJ whole genome shotgun (WGS) entry which is preliminary data.</text>
</comment>
<feature type="transmembrane region" description="Helical" evidence="9">
    <location>
        <begin position="62"/>
        <end position="80"/>
    </location>
</feature>
<keyword evidence="4 8" id="KW-0863">Zinc-finger</keyword>
<evidence type="ECO:0000256" key="8">
    <source>
        <dbReference type="PROSITE-ProRule" id="PRU00175"/>
    </source>
</evidence>
<dbReference type="SMART" id="SM00744">
    <property type="entry name" value="RINGv"/>
    <property type="match status" value="1"/>
</dbReference>
<dbReference type="STRING" id="1358809.S7XTQ2"/>